<keyword evidence="4" id="KW-0472">Membrane</keyword>
<keyword evidence="3" id="KW-0732">Signal</keyword>
<dbReference type="InterPro" id="IPR012944">
    <property type="entry name" value="SusD_RagB_dom"/>
</dbReference>
<keyword evidence="8" id="KW-1185">Reference proteome</keyword>
<protein>
    <submittedName>
        <fullName evidence="7">RagB/SusD family nutrient uptake outer membrane protein</fullName>
    </submittedName>
</protein>
<evidence type="ECO:0000256" key="4">
    <source>
        <dbReference type="ARBA" id="ARBA00023136"/>
    </source>
</evidence>
<reference evidence="7 8" key="1">
    <citation type="submission" date="2022-07" db="EMBL/GenBank/DDBJ databases">
        <title>Mucilaginibacter sp. JC4.</title>
        <authorList>
            <person name="Le V."/>
            <person name="Ko S.-R."/>
            <person name="Ahn C.-Y."/>
            <person name="Oh H.-M."/>
        </authorList>
    </citation>
    <scope>NUCLEOTIDE SEQUENCE [LARGE SCALE GENOMIC DNA]</scope>
    <source>
        <strain evidence="7 8">JC4</strain>
    </source>
</reference>
<organism evidence="7 8">
    <name type="scientific">Mucilaginibacter aquariorum</name>
    <dbReference type="NCBI Taxonomy" id="2967225"/>
    <lineage>
        <taxon>Bacteria</taxon>
        <taxon>Pseudomonadati</taxon>
        <taxon>Bacteroidota</taxon>
        <taxon>Sphingobacteriia</taxon>
        <taxon>Sphingobacteriales</taxon>
        <taxon>Sphingobacteriaceae</taxon>
        <taxon>Mucilaginibacter</taxon>
    </lineage>
</organism>
<name>A0ABT1SYC7_9SPHI</name>
<evidence type="ECO:0000256" key="1">
    <source>
        <dbReference type="ARBA" id="ARBA00004442"/>
    </source>
</evidence>
<proteinExistence type="inferred from homology"/>
<evidence type="ECO:0000313" key="8">
    <source>
        <dbReference type="Proteomes" id="UP001204376"/>
    </source>
</evidence>
<evidence type="ECO:0000256" key="3">
    <source>
        <dbReference type="ARBA" id="ARBA00022729"/>
    </source>
</evidence>
<dbReference type="Proteomes" id="UP001204376">
    <property type="component" value="Unassembled WGS sequence"/>
</dbReference>
<keyword evidence="5" id="KW-0998">Cell outer membrane</keyword>
<evidence type="ECO:0000256" key="5">
    <source>
        <dbReference type="ARBA" id="ARBA00023237"/>
    </source>
</evidence>
<comment type="similarity">
    <text evidence="2">Belongs to the SusD family.</text>
</comment>
<dbReference type="Pfam" id="PF07980">
    <property type="entry name" value="SusD_RagB"/>
    <property type="match status" value="1"/>
</dbReference>
<dbReference type="SUPFAM" id="SSF48452">
    <property type="entry name" value="TPR-like"/>
    <property type="match status" value="1"/>
</dbReference>
<gene>
    <name evidence="7" type="ORF">NPE20_04620</name>
</gene>
<dbReference type="Gene3D" id="1.25.40.390">
    <property type="match status" value="1"/>
</dbReference>
<evidence type="ECO:0000313" key="7">
    <source>
        <dbReference type="EMBL" id="MCQ6957223.1"/>
    </source>
</evidence>
<accession>A0ABT1SYC7</accession>
<evidence type="ECO:0000256" key="2">
    <source>
        <dbReference type="ARBA" id="ARBA00006275"/>
    </source>
</evidence>
<dbReference type="InterPro" id="IPR011990">
    <property type="entry name" value="TPR-like_helical_dom_sf"/>
</dbReference>
<sequence length="86" mass="9877">MATTKPGMSQAGMREQLGHERALEFAIEAQRINDIIRWGWLYKADKLAELKTHDVEFNTWTPGNEYLPVPQTELDVNRNLKPNPAN</sequence>
<comment type="subcellular location">
    <subcellularLocation>
        <location evidence="1">Cell outer membrane</location>
    </subcellularLocation>
</comment>
<comment type="caution">
    <text evidence="7">The sequence shown here is derived from an EMBL/GenBank/DDBJ whole genome shotgun (WGS) entry which is preliminary data.</text>
</comment>
<dbReference type="EMBL" id="JANHOH010000001">
    <property type="protein sequence ID" value="MCQ6957223.1"/>
    <property type="molecule type" value="Genomic_DNA"/>
</dbReference>
<evidence type="ECO:0000259" key="6">
    <source>
        <dbReference type="Pfam" id="PF07980"/>
    </source>
</evidence>
<feature type="domain" description="RagB/SusD" evidence="6">
    <location>
        <begin position="7"/>
        <end position="84"/>
    </location>
</feature>